<accession>A0A7W3J2A3</accession>
<comment type="caution">
    <text evidence="1">The sequence shown here is derived from an EMBL/GenBank/DDBJ whole genome shotgun (WGS) entry which is preliminary data.</text>
</comment>
<gene>
    <name evidence="1" type="ORF">FB382_003195</name>
</gene>
<dbReference type="EMBL" id="JACGXA010000001">
    <property type="protein sequence ID" value="MBA8804904.1"/>
    <property type="molecule type" value="Genomic_DNA"/>
</dbReference>
<dbReference type="Proteomes" id="UP000580910">
    <property type="component" value="Unassembled WGS sequence"/>
</dbReference>
<organism evidence="1 2">
    <name type="scientific">Nocardioides ginsengisegetis</name>
    <dbReference type="NCBI Taxonomy" id="661491"/>
    <lineage>
        <taxon>Bacteria</taxon>
        <taxon>Bacillati</taxon>
        <taxon>Actinomycetota</taxon>
        <taxon>Actinomycetes</taxon>
        <taxon>Propionibacteriales</taxon>
        <taxon>Nocardioidaceae</taxon>
        <taxon>Nocardioides</taxon>
    </lineage>
</organism>
<sequence>MAILKAGSRLRSQVDSTELIVVRAPAADLDLLIGGHPAIEISGEPTAGLTAEPGEPALMGKRYTREEGDLELLVTKAGTTGLTIGAKALHLKESKPLPASD</sequence>
<keyword evidence="2" id="KW-1185">Reference proteome</keyword>
<name>A0A7W3J2A3_9ACTN</name>
<dbReference type="RefSeq" id="WP_220481384.1">
    <property type="nucleotide sequence ID" value="NZ_JACGXA010000001.1"/>
</dbReference>
<evidence type="ECO:0000313" key="1">
    <source>
        <dbReference type="EMBL" id="MBA8804904.1"/>
    </source>
</evidence>
<dbReference type="AlphaFoldDB" id="A0A7W3J2A3"/>
<evidence type="ECO:0000313" key="2">
    <source>
        <dbReference type="Proteomes" id="UP000580910"/>
    </source>
</evidence>
<protein>
    <submittedName>
        <fullName evidence="1">Uncharacterized protein</fullName>
    </submittedName>
</protein>
<reference evidence="1 2" key="1">
    <citation type="submission" date="2020-07" db="EMBL/GenBank/DDBJ databases">
        <title>Sequencing the genomes of 1000 actinobacteria strains.</title>
        <authorList>
            <person name="Klenk H.-P."/>
        </authorList>
    </citation>
    <scope>NUCLEOTIDE SEQUENCE [LARGE SCALE GENOMIC DNA]</scope>
    <source>
        <strain evidence="1 2">DSM 21349</strain>
    </source>
</reference>
<proteinExistence type="predicted"/>